<dbReference type="NCBIfam" id="NF009103">
    <property type="entry name" value="PRK12448.1"/>
    <property type="match status" value="1"/>
</dbReference>
<evidence type="ECO:0000256" key="13">
    <source>
        <dbReference type="ARBA" id="ARBA00029437"/>
    </source>
</evidence>
<keyword evidence="4 15" id="KW-0001">2Fe-2S</keyword>
<sequence length="614" mass="65790">MVKLRSTTTTAGRNMAGARALWRATGMTDGDFGKPIVAVVNSFTQFVPGHVHLKDMGQLVARSIEEAGGVAKEFNTIAVDDGIAMGHGGMLYSLPSRELIADSVEYMVNAHCADAMVCISNCDKITPGMLMASLRLNIPVVFVSGGPMEAGKTRLADQEVKLDLVDAMVQAADPQVSDAQTEQVERSACPTCGSCSGMFTANSMNCLTEALGLSQPGNGSMLATHADRKELFENAGKRIVNLCHRYYKEDDDSVLPRNVASFRAFENAMTLDIAMGGSTNTVLHLLAAAREGEVDFTMADIDRLSRRVPHLCKVAPSMPKYHMEDVHRAGGVLGILNELGKAGLVHTDVSHVAGKTLADVLAEWDITNPENTKAIEFYRAGPAGIRTTEAFSQDCRWPEVDSDRSEGCIRDLAHAYSQDGGLAVLFGNLAENGCIVKTAGVDKEILKFEGPAKVFESQDDAVTGILKDEVKAGDVVIIRYEGPKGGPGMQEMLYPTSYLKSKGLGKQCALITDGRFSGGTSGLSIGHVSPEAASGGNIGLIEDGDLIRIDIPERSIEIVLEESVLAERRANRESQGWKPENRDRAVSYALKSYAMLATSADQGAVRDLSKLDAI</sequence>
<keyword evidence="8 15" id="KW-0411">Iron-sulfur</keyword>
<dbReference type="InterPro" id="IPR042096">
    <property type="entry name" value="Dihydro-acid_dehy_C"/>
</dbReference>
<feature type="active site" description="Proton acceptor" evidence="15">
    <location>
        <position position="517"/>
    </location>
</feature>
<comment type="function">
    <text evidence="15">Functions in the biosynthesis of branched-chain amino acids. Catalyzes the dehydration of (2R,3R)-2,3-dihydroxy-3-methylpentanoate (2,3-dihydroxy-3-methylvalerate) into 2-oxo-3-methylpentanoate (2-oxo-3-methylvalerate) and of (2R)-2,3-dihydroxy-3-methylbutanoate (2,3-dihydroxyisovalerate) into 2-oxo-3-methylbutanoate (2-oxoisovalerate), the penultimate precursor to L-isoleucine and L-valine, respectively.</text>
</comment>
<evidence type="ECO:0000313" key="18">
    <source>
        <dbReference type="EMBL" id="MBC2604115.1"/>
    </source>
</evidence>
<comment type="caution">
    <text evidence="15">Lacks conserved residue(s) required for the propagation of feature annotation.</text>
</comment>
<protein>
    <recommendedName>
        <fullName evidence="14 15">Dihydroxy-acid dehydratase</fullName>
        <shortName evidence="15">DAD</shortName>
        <ecNumber evidence="14 15">4.2.1.9</ecNumber>
    </recommendedName>
</protein>
<dbReference type="InterPro" id="IPR037237">
    <property type="entry name" value="IlvD/EDD_N"/>
</dbReference>
<dbReference type="NCBIfam" id="TIGR00110">
    <property type="entry name" value="ilvD"/>
    <property type="match status" value="1"/>
</dbReference>
<dbReference type="RefSeq" id="WP_185694732.1">
    <property type="nucleotide sequence ID" value="NZ_JACHVA010000138.1"/>
</dbReference>
<keyword evidence="3 15" id="KW-0028">Amino-acid biosynthesis</keyword>
<proteinExistence type="inferred from homology"/>
<evidence type="ECO:0000256" key="2">
    <source>
        <dbReference type="ARBA" id="ARBA00006486"/>
    </source>
</evidence>
<keyword evidence="9 15" id="KW-0456">Lyase</keyword>
<evidence type="ECO:0000256" key="4">
    <source>
        <dbReference type="ARBA" id="ARBA00022714"/>
    </source>
</evidence>
<evidence type="ECO:0000256" key="8">
    <source>
        <dbReference type="ARBA" id="ARBA00023014"/>
    </source>
</evidence>
<evidence type="ECO:0000313" key="19">
    <source>
        <dbReference type="Proteomes" id="UP000525652"/>
    </source>
</evidence>
<dbReference type="InterPro" id="IPR056740">
    <property type="entry name" value="ILV_EDD_C"/>
</dbReference>
<dbReference type="GO" id="GO:0009097">
    <property type="term" value="P:isoleucine biosynthetic process"/>
    <property type="evidence" value="ECO:0007669"/>
    <property type="project" value="UniProtKB-UniRule"/>
</dbReference>
<dbReference type="EC" id="4.2.1.9" evidence="14 15"/>
<organism evidence="18 19">
    <name type="scientific">Puniceicoccus vermicola</name>
    <dbReference type="NCBI Taxonomy" id="388746"/>
    <lineage>
        <taxon>Bacteria</taxon>
        <taxon>Pseudomonadati</taxon>
        <taxon>Verrucomicrobiota</taxon>
        <taxon>Opitutia</taxon>
        <taxon>Puniceicoccales</taxon>
        <taxon>Puniceicoccaceae</taxon>
        <taxon>Puniceicoccus</taxon>
    </lineage>
</organism>
<dbReference type="Gene3D" id="3.50.30.80">
    <property type="entry name" value="IlvD/EDD C-terminal domain-like"/>
    <property type="match status" value="1"/>
</dbReference>
<dbReference type="SUPFAM" id="SSF143975">
    <property type="entry name" value="IlvD/EDD N-terminal domain-like"/>
    <property type="match status" value="1"/>
</dbReference>
<comment type="cofactor">
    <cofactor evidence="1 15">
        <name>Mg(2+)</name>
        <dbReference type="ChEBI" id="CHEBI:18420"/>
    </cofactor>
</comment>
<comment type="pathway">
    <text evidence="12 15">Amino-acid biosynthesis; L-valine biosynthesis; L-valine from pyruvate: step 3/4.</text>
</comment>
<dbReference type="PROSITE" id="PS00887">
    <property type="entry name" value="ILVD_EDD_2"/>
    <property type="match status" value="1"/>
</dbReference>
<dbReference type="UniPathway" id="UPA00047">
    <property type="reaction ID" value="UER00057"/>
</dbReference>
<evidence type="ECO:0000256" key="11">
    <source>
        <dbReference type="ARBA" id="ARBA00029304"/>
    </source>
</evidence>
<evidence type="ECO:0000256" key="9">
    <source>
        <dbReference type="ARBA" id="ARBA00023239"/>
    </source>
</evidence>
<evidence type="ECO:0000256" key="15">
    <source>
        <dbReference type="HAMAP-Rule" id="MF_00012"/>
    </source>
</evidence>
<evidence type="ECO:0000256" key="10">
    <source>
        <dbReference type="ARBA" id="ARBA00023304"/>
    </source>
</evidence>
<dbReference type="FunFam" id="3.50.30.80:FF:000001">
    <property type="entry name" value="Dihydroxy-acid dehydratase"/>
    <property type="match status" value="1"/>
</dbReference>
<dbReference type="HAMAP" id="MF_00012">
    <property type="entry name" value="IlvD"/>
    <property type="match status" value="1"/>
</dbReference>
<accession>A0A7X1E5X9</accession>
<feature type="modified residue" description="N6-carboxylysine" evidence="15">
    <location>
        <position position="124"/>
    </location>
</feature>
<feature type="binding site" evidence="15">
    <location>
        <position position="81"/>
    </location>
    <ligand>
        <name>Mg(2+)</name>
        <dbReference type="ChEBI" id="CHEBI:18420"/>
    </ligand>
</feature>
<dbReference type="PANTHER" id="PTHR43661:SF3">
    <property type="entry name" value="D-XYLONATE DEHYDRATASE YAGF-RELATED"/>
    <property type="match status" value="1"/>
</dbReference>
<evidence type="ECO:0000256" key="14">
    <source>
        <dbReference type="ARBA" id="ARBA00029490"/>
    </source>
</evidence>
<feature type="binding site" description="via carbamate group" evidence="15">
    <location>
        <position position="124"/>
    </location>
    <ligand>
        <name>Mg(2+)</name>
        <dbReference type="ChEBI" id="CHEBI:18420"/>
    </ligand>
</feature>
<dbReference type="PROSITE" id="PS00886">
    <property type="entry name" value="ILVD_EDD_1"/>
    <property type="match status" value="1"/>
</dbReference>
<evidence type="ECO:0000256" key="12">
    <source>
        <dbReference type="ARBA" id="ARBA00029436"/>
    </source>
</evidence>
<feature type="binding site" evidence="15">
    <location>
        <position position="123"/>
    </location>
    <ligand>
        <name>Mg(2+)</name>
        <dbReference type="ChEBI" id="CHEBI:18420"/>
    </ligand>
</feature>
<evidence type="ECO:0000256" key="3">
    <source>
        <dbReference type="ARBA" id="ARBA00022605"/>
    </source>
</evidence>
<name>A0A7X1E5X9_9BACT</name>
<comment type="catalytic activity">
    <reaction evidence="15">
        <text>(2R,3R)-2,3-dihydroxy-3-methylpentanoate = (S)-3-methyl-2-oxopentanoate + H2O</text>
        <dbReference type="Rhea" id="RHEA:27694"/>
        <dbReference type="ChEBI" id="CHEBI:15377"/>
        <dbReference type="ChEBI" id="CHEBI:35146"/>
        <dbReference type="ChEBI" id="CHEBI:49258"/>
        <dbReference type="EC" id="4.2.1.9"/>
    </reaction>
</comment>
<dbReference type="Pfam" id="PF24877">
    <property type="entry name" value="ILV_EDD_C"/>
    <property type="match status" value="1"/>
</dbReference>
<dbReference type="PANTHER" id="PTHR43661">
    <property type="entry name" value="D-XYLONATE DEHYDRATASE"/>
    <property type="match status" value="1"/>
</dbReference>
<dbReference type="GO" id="GO:0004160">
    <property type="term" value="F:dihydroxy-acid dehydratase activity"/>
    <property type="evidence" value="ECO:0007669"/>
    <property type="project" value="UniProtKB-UniRule"/>
</dbReference>
<keyword evidence="5 15" id="KW-0479">Metal-binding</keyword>
<evidence type="ECO:0000256" key="1">
    <source>
        <dbReference type="ARBA" id="ARBA00001946"/>
    </source>
</evidence>
<dbReference type="InterPro" id="IPR004404">
    <property type="entry name" value="DihydroxyA_deHydtase"/>
</dbReference>
<dbReference type="InterPro" id="IPR020558">
    <property type="entry name" value="DiOHA_6PGluconate_deHydtase_CS"/>
</dbReference>
<keyword evidence="6 15" id="KW-0460">Magnesium</keyword>
<gene>
    <name evidence="15 18" type="primary">ilvD</name>
    <name evidence="18" type="ORF">H5P30_20215</name>
</gene>
<evidence type="ECO:0000259" key="17">
    <source>
        <dbReference type="Pfam" id="PF24877"/>
    </source>
</evidence>
<dbReference type="AlphaFoldDB" id="A0A7X1E5X9"/>
<dbReference type="SUPFAM" id="SSF52016">
    <property type="entry name" value="LeuD/IlvD-like"/>
    <property type="match status" value="1"/>
</dbReference>
<evidence type="ECO:0000256" key="5">
    <source>
        <dbReference type="ARBA" id="ARBA00022723"/>
    </source>
</evidence>
<evidence type="ECO:0000256" key="6">
    <source>
        <dbReference type="ARBA" id="ARBA00022842"/>
    </source>
</evidence>
<comment type="subunit">
    <text evidence="15">Homodimer.</text>
</comment>
<keyword evidence="7 15" id="KW-0408">Iron</keyword>
<comment type="pathway">
    <text evidence="13 15">Amino-acid biosynthesis; L-isoleucine biosynthesis; L-isoleucine from 2-oxobutanoate: step 3/4.</text>
</comment>
<dbReference type="GO" id="GO:0051537">
    <property type="term" value="F:2 iron, 2 sulfur cluster binding"/>
    <property type="evidence" value="ECO:0007669"/>
    <property type="project" value="UniProtKB-UniRule"/>
</dbReference>
<dbReference type="GO" id="GO:0005829">
    <property type="term" value="C:cytosol"/>
    <property type="evidence" value="ECO:0007669"/>
    <property type="project" value="TreeGrafter"/>
</dbReference>
<dbReference type="GO" id="GO:0000287">
    <property type="term" value="F:magnesium ion binding"/>
    <property type="evidence" value="ECO:0007669"/>
    <property type="project" value="UniProtKB-UniRule"/>
</dbReference>
<dbReference type="UniPathway" id="UPA00049">
    <property type="reaction ID" value="UER00061"/>
</dbReference>
<keyword evidence="10 15" id="KW-0100">Branched-chain amino acid biosynthesis</keyword>
<dbReference type="GO" id="GO:0009099">
    <property type="term" value="P:L-valine biosynthetic process"/>
    <property type="evidence" value="ECO:0007669"/>
    <property type="project" value="UniProtKB-UniRule"/>
</dbReference>
<comment type="similarity">
    <text evidence="2 15">Belongs to the IlvD/Edd family.</text>
</comment>
<evidence type="ECO:0000256" key="7">
    <source>
        <dbReference type="ARBA" id="ARBA00023004"/>
    </source>
</evidence>
<feature type="domain" description="Dihydroxy-acid/6-phosphogluconate dehydratase C-terminal" evidence="17">
    <location>
        <begin position="408"/>
        <end position="604"/>
    </location>
</feature>
<comment type="caution">
    <text evidence="18">The sequence shown here is derived from an EMBL/GenBank/DDBJ whole genome shotgun (WGS) entry which is preliminary data.</text>
</comment>
<comment type="catalytic activity">
    <reaction evidence="11">
        <text>(2R)-2,3-dihydroxy-3-methylbutanoate = 3-methyl-2-oxobutanoate + H2O</text>
        <dbReference type="Rhea" id="RHEA:24809"/>
        <dbReference type="ChEBI" id="CHEBI:11851"/>
        <dbReference type="ChEBI" id="CHEBI:15377"/>
        <dbReference type="ChEBI" id="CHEBI:49072"/>
        <dbReference type="EC" id="4.2.1.9"/>
    </reaction>
    <physiologicalReaction direction="left-to-right" evidence="11">
        <dbReference type="Rhea" id="RHEA:24810"/>
    </physiologicalReaction>
</comment>
<reference evidence="18 19" key="1">
    <citation type="submission" date="2020-07" db="EMBL/GenBank/DDBJ databases">
        <authorList>
            <person name="Feng X."/>
        </authorList>
    </citation>
    <scope>NUCLEOTIDE SEQUENCE [LARGE SCALE GENOMIC DNA]</scope>
    <source>
        <strain evidence="18 19">JCM14086</strain>
    </source>
</reference>
<comment type="cofactor">
    <cofactor evidence="15">
        <name>[2Fe-2S] cluster</name>
        <dbReference type="ChEBI" id="CHEBI:190135"/>
    </cofactor>
    <text evidence="15">Binds 1 [2Fe-2S] cluster per subunit. This cluster acts as a Lewis acid cofactor.</text>
</comment>
<dbReference type="Proteomes" id="UP000525652">
    <property type="component" value="Unassembled WGS sequence"/>
</dbReference>
<feature type="domain" description="Dihydroxy-acid/6-phosphogluconate dehydratase N-terminal" evidence="16">
    <location>
        <begin position="34"/>
        <end position="359"/>
    </location>
</feature>
<feature type="binding site" evidence="15">
    <location>
        <position position="491"/>
    </location>
    <ligand>
        <name>Mg(2+)</name>
        <dbReference type="ChEBI" id="CHEBI:18420"/>
    </ligand>
</feature>
<evidence type="ECO:0000259" key="16">
    <source>
        <dbReference type="Pfam" id="PF00920"/>
    </source>
</evidence>
<keyword evidence="19" id="KW-1185">Reference proteome</keyword>
<dbReference type="InterPro" id="IPR000581">
    <property type="entry name" value="ILV_EDD_N"/>
</dbReference>
<dbReference type="EMBL" id="JACHVA010000138">
    <property type="protein sequence ID" value="MBC2604115.1"/>
    <property type="molecule type" value="Genomic_DNA"/>
</dbReference>
<dbReference type="Pfam" id="PF00920">
    <property type="entry name" value="ILVD_EDD_N"/>
    <property type="match status" value="1"/>
</dbReference>